<evidence type="ECO:0000313" key="3">
    <source>
        <dbReference type="Proteomes" id="UP001341840"/>
    </source>
</evidence>
<sequence>MNNTILKSAAEKMIQTMNQPLESLQKDAYWNNELVVVTSCLVEQKFPDEYREKNEEDLKNLQEEEDQEVELFKGFKEEKVKLKETLEDFLKKISK</sequence>
<comment type="caution">
    <text evidence="2">The sequence shown here is derived from an EMBL/GenBank/DDBJ whole genome shotgun (WGS) entry which is preliminary data.</text>
</comment>
<organism evidence="2 3">
    <name type="scientific">Stylosanthes scabra</name>
    <dbReference type="NCBI Taxonomy" id="79078"/>
    <lineage>
        <taxon>Eukaryota</taxon>
        <taxon>Viridiplantae</taxon>
        <taxon>Streptophyta</taxon>
        <taxon>Embryophyta</taxon>
        <taxon>Tracheophyta</taxon>
        <taxon>Spermatophyta</taxon>
        <taxon>Magnoliopsida</taxon>
        <taxon>eudicotyledons</taxon>
        <taxon>Gunneridae</taxon>
        <taxon>Pentapetalae</taxon>
        <taxon>rosids</taxon>
        <taxon>fabids</taxon>
        <taxon>Fabales</taxon>
        <taxon>Fabaceae</taxon>
        <taxon>Papilionoideae</taxon>
        <taxon>50 kb inversion clade</taxon>
        <taxon>dalbergioids sensu lato</taxon>
        <taxon>Dalbergieae</taxon>
        <taxon>Pterocarpus clade</taxon>
        <taxon>Stylosanthes</taxon>
    </lineage>
</organism>
<keyword evidence="1" id="KW-0175">Coiled coil</keyword>
<proteinExistence type="predicted"/>
<accession>A0ABU6UAX6</accession>
<reference evidence="2 3" key="1">
    <citation type="journal article" date="2023" name="Plants (Basel)">
        <title>Bridging the Gap: Combining Genomics and Transcriptomics Approaches to Understand Stylosanthes scabra, an Orphan Legume from the Brazilian Caatinga.</title>
        <authorList>
            <person name="Ferreira-Neto J.R.C."/>
            <person name="da Silva M.D."/>
            <person name="Binneck E."/>
            <person name="de Melo N.F."/>
            <person name="da Silva R.H."/>
            <person name="de Melo A.L.T.M."/>
            <person name="Pandolfi V."/>
            <person name="Bustamante F.O."/>
            <person name="Brasileiro-Vidal A.C."/>
            <person name="Benko-Iseppon A.M."/>
        </authorList>
    </citation>
    <scope>NUCLEOTIDE SEQUENCE [LARGE SCALE GENOMIC DNA]</scope>
    <source>
        <tissue evidence="2">Leaves</tissue>
    </source>
</reference>
<evidence type="ECO:0000256" key="1">
    <source>
        <dbReference type="SAM" id="Coils"/>
    </source>
</evidence>
<protein>
    <submittedName>
        <fullName evidence="2">Uncharacterized protein</fullName>
    </submittedName>
</protein>
<keyword evidence="3" id="KW-1185">Reference proteome</keyword>
<gene>
    <name evidence="2" type="ORF">PIB30_030336</name>
</gene>
<feature type="coiled-coil region" evidence="1">
    <location>
        <begin position="51"/>
        <end position="78"/>
    </location>
</feature>
<dbReference type="Proteomes" id="UP001341840">
    <property type="component" value="Unassembled WGS sequence"/>
</dbReference>
<name>A0ABU6UAX6_9FABA</name>
<dbReference type="EMBL" id="JASCZI010120955">
    <property type="protein sequence ID" value="MED6158166.1"/>
    <property type="molecule type" value="Genomic_DNA"/>
</dbReference>
<evidence type="ECO:0000313" key="2">
    <source>
        <dbReference type="EMBL" id="MED6158166.1"/>
    </source>
</evidence>